<dbReference type="RefSeq" id="WP_345026935.1">
    <property type="nucleotide sequence ID" value="NZ_BAABEY010000011.1"/>
</dbReference>
<dbReference type="InterPro" id="IPR006342">
    <property type="entry name" value="FkbM_mtfrase"/>
</dbReference>
<gene>
    <name evidence="2" type="ORF">GCM10023091_09580</name>
</gene>
<keyword evidence="2" id="KW-0808">Transferase</keyword>
<organism evidence="2 3">
    <name type="scientific">Ravibacter arvi</name>
    <dbReference type="NCBI Taxonomy" id="2051041"/>
    <lineage>
        <taxon>Bacteria</taxon>
        <taxon>Pseudomonadati</taxon>
        <taxon>Bacteroidota</taxon>
        <taxon>Cytophagia</taxon>
        <taxon>Cytophagales</taxon>
        <taxon>Spirosomataceae</taxon>
        <taxon>Ravibacter</taxon>
    </lineage>
</organism>
<dbReference type="Pfam" id="PF05050">
    <property type="entry name" value="Methyltransf_21"/>
    <property type="match status" value="1"/>
</dbReference>
<evidence type="ECO:0000259" key="1">
    <source>
        <dbReference type="Pfam" id="PF05050"/>
    </source>
</evidence>
<name>A0ABP8LRQ5_9BACT</name>
<dbReference type="Gene3D" id="3.40.50.150">
    <property type="entry name" value="Vaccinia Virus protein VP39"/>
    <property type="match status" value="1"/>
</dbReference>
<keyword evidence="3" id="KW-1185">Reference proteome</keyword>
<proteinExistence type="predicted"/>
<evidence type="ECO:0000313" key="3">
    <source>
        <dbReference type="Proteomes" id="UP001501508"/>
    </source>
</evidence>
<evidence type="ECO:0000313" key="2">
    <source>
        <dbReference type="EMBL" id="GAA4434527.1"/>
    </source>
</evidence>
<keyword evidence="2" id="KW-0489">Methyltransferase</keyword>
<dbReference type="InterPro" id="IPR029063">
    <property type="entry name" value="SAM-dependent_MTases_sf"/>
</dbReference>
<dbReference type="GO" id="GO:0008168">
    <property type="term" value="F:methyltransferase activity"/>
    <property type="evidence" value="ECO:0007669"/>
    <property type="project" value="UniProtKB-KW"/>
</dbReference>
<protein>
    <submittedName>
        <fullName evidence="2">FkbM family methyltransferase</fullName>
    </submittedName>
</protein>
<dbReference type="SUPFAM" id="SSF53335">
    <property type="entry name" value="S-adenosyl-L-methionine-dependent methyltransferases"/>
    <property type="match status" value="1"/>
</dbReference>
<dbReference type="GO" id="GO:0032259">
    <property type="term" value="P:methylation"/>
    <property type="evidence" value="ECO:0007669"/>
    <property type="project" value="UniProtKB-KW"/>
</dbReference>
<feature type="domain" description="Methyltransferase FkbM" evidence="1">
    <location>
        <begin position="146"/>
        <end position="188"/>
    </location>
</feature>
<accession>A0ABP8LRQ5</accession>
<sequence length="278" mass="32494">MNGTLKNRARSFLLDIGNIYLRRLRSIAANEASQRNVAHLIKRLRPYRTQFELIRIGPDGDGGYLLPDDLGNIKACFSPGVYTVSEFELECLEMYNMKVFMADRSVDKPNLNISEDRYSFQKKFIGCTNNEEFMTMDEWVNSTPVEINSDLLLQMDIEGAEYEALINMSDSLVRRFRIMVIEFHDLQALWEQNFFRIAETVFSKILQTHVCVHIHPNNWDPVFSRHGIKIPNLTEFPFIRRDSVELKGFQTSFPHRLDFDNTGKKHFPLPQSWYSDKP</sequence>
<comment type="caution">
    <text evidence="2">The sequence shown here is derived from an EMBL/GenBank/DDBJ whole genome shotgun (WGS) entry which is preliminary data.</text>
</comment>
<dbReference type="EMBL" id="BAABEY010000011">
    <property type="protein sequence ID" value="GAA4434527.1"/>
    <property type="molecule type" value="Genomic_DNA"/>
</dbReference>
<reference evidence="3" key="1">
    <citation type="journal article" date="2019" name="Int. J. Syst. Evol. Microbiol.">
        <title>The Global Catalogue of Microorganisms (GCM) 10K type strain sequencing project: providing services to taxonomists for standard genome sequencing and annotation.</title>
        <authorList>
            <consortium name="The Broad Institute Genomics Platform"/>
            <consortium name="The Broad Institute Genome Sequencing Center for Infectious Disease"/>
            <person name="Wu L."/>
            <person name="Ma J."/>
        </authorList>
    </citation>
    <scope>NUCLEOTIDE SEQUENCE [LARGE SCALE GENOMIC DNA]</scope>
    <source>
        <strain evidence="3">JCM 31920</strain>
    </source>
</reference>
<dbReference type="Proteomes" id="UP001501508">
    <property type="component" value="Unassembled WGS sequence"/>
</dbReference>